<dbReference type="EMBL" id="BK059101">
    <property type="protein sequence ID" value="DAE29904.1"/>
    <property type="molecule type" value="Genomic_DNA"/>
</dbReference>
<organism evidence="2">
    <name type="scientific">virus sp. ctE0n6</name>
    <dbReference type="NCBI Taxonomy" id="2827985"/>
    <lineage>
        <taxon>Viruses</taxon>
    </lineage>
</organism>
<evidence type="ECO:0000313" key="2">
    <source>
        <dbReference type="EMBL" id="DAE29904.1"/>
    </source>
</evidence>
<dbReference type="Gene3D" id="1.10.260.40">
    <property type="entry name" value="lambda repressor-like DNA-binding domains"/>
    <property type="match status" value="1"/>
</dbReference>
<sequence length="101" mass="11965">MIKLNLKEHRAKNKLTQDELAIKSKVSQTYISRLETNNFRYRGSNERDKFIEVCKNLKTCPSEIIQYNCNNCVIMPTKELRKTCRKNHINKGCSHMFLLEE</sequence>
<name>A0A8S5REU0_9VIRU</name>
<dbReference type="InterPro" id="IPR001387">
    <property type="entry name" value="Cro/C1-type_HTH"/>
</dbReference>
<dbReference type="SMART" id="SM00530">
    <property type="entry name" value="HTH_XRE"/>
    <property type="match status" value="1"/>
</dbReference>
<reference evidence="2" key="1">
    <citation type="journal article" date="2021" name="Proc. Natl. Acad. Sci. U.S.A.">
        <title>A Catalog of Tens of Thousands of Viruses from Human Metagenomes Reveals Hidden Associations with Chronic Diseases.</title>
        <authorList>
            <person name="Tisza M.J."/>
            <person name="Buck C.B."/>
        </authorList>
    </citation>
    <scope>NUCLEOTIDE SEQUENCE</scope>
    <source>
        <strain evidence="2">CtE0n6</strain>
    </source>
</reference>
<evidence type="ECO:0000259" key="1">
    <source>
        <dbReference type="PROSITE" id="PS50943"/>
    </source>
</evidence>
<dbReference type="PROSITE" id="PS50943">
    <property type="entry name" value="HTH_CROC1"/>
    <property type="match status" value="1"/>
</dbReference>
<dbReference type="SUPFAM" id="SSF47413">
    <property type="entry name" value="lambda repressor-like DNA-binding domains"/>
    <property type="match status" value="1"/>
</dbReference>
<proteinExistence type="predicted"/>
<dbReference type="CDD" id="cd00093">
    <property type="entry name" value="HTH_XRE"/>
    <property type="match status" value="1"/>
</dbReference>
<feature type="domain" description="HTH cro/C1-type" evidence="1">
    <location>
        <begin position="6"/>
        <end position="38"/>
    </location>
</feature>
<dbReference type="Pfam" id="PF01381">
    <property type="entry name" value="HTH_3"/>
    <property type="match status" value="1"/>
</dbReference>
<dbReference type="InterPro" id="IPR010982">
    <property type="entry name" value="Lambda_DNA-bd_dom_sf"/>
</dbReference>
<protein>
    <recommendedName>
        <fullName evidence="1">HTH cro/C1-type domain-containing protein</fullName>
    </recommendedName>
</protein>
<accession>A0A8S5REU0</accession>
<dbReference type="GO" id="GO:0003677">
    <property type="term" value="F:DNA binding"/>
    <property type="evidence" value="ECO:0007669"/>
    <property type="project" value="InterPro"/>
</dbReference>